<dbReference type="STRING" id="62324.A0A4Y0BPI3"/>
<dbReference type="VEuPathDB" id="VectorBase:AFUN2_010923"/>
<dbReference type="VEuPathDB" id="VectorBase:AFUN021694"/>
<organism evidence="1">
    <name type="scientific">Anopheles funestus</name>
    <name type="common">African malaria mosquito</name>
    <dbReference type="NCBI Taxonomy" id="62324"/>
    <lineage>
        <taxon>Eukaryota</taxon>
        <taxon>Metazoa</taxon>
        <taxon>Ecdysozoa</taxon>
        <taxon>Arthropoda</taxon>
        <taxon>Hexapoda</taxon>
        <taxon>Insecta</taxon>
        <taxon>Pterygota</taxon>
        <taxon>Neoptera</taxon>
        <taxon>Endopterygota</taxon>
        <taxon>Diptera</taxon>
        <taxon>Nematocera</taxon>
        <taxon>Culicoidea</taxon>
        <taxon>Culicidae</taxon>
        <taxon>Anophelinae</taxon>
        <taxon>Anopheles</taxon>
    </lineage>
</organism>
<evidence type="ECO:0000313" key="1">
    <source>
        <dbReference type="EnsemblMetazoa" id="AFUN021694-PA"/>
    </source>
</evidence>
<dbReference type="PANTHER" id="PTHR21112:SF0">
    <property type="entry name" value="CHEMOSENSORY PROTEIN A 29A-RELATED"/>
    <property type="match status" value="1"/>
</dbReference>
<name>A0A4Y0BPI3_ANOFN</name>
<dbReference type="InterPro" id="IPR010512">
    <property type="entry name" value="DUF1091"/>
</dbReference>
<protein>
    <submittedName>
        <fullName evidence="1">Uncharacterized protein</fullName>
    </submittedName>
</protein>
<accession>A0A4Y0BPI3</accession>
<dbReference type="PANTHER" id="PTHR21112">
    <property type="entry name" value="CHEMOSENSORY PROTEIN A 29A-RELATED"/>
    <property type="match status" value="1"/>
</dbReference>
<dbReference type="Pfam" id="PF06477">
    <property type="entry name" value="DUF1091"/>
    <property type="match status" value="1"/>
</dbReference>
<dbReference type="AlphaFoldDB" id="A0A4Y0BPI3"/>
<dbReference type="EnsemblMetazoa" id="AFUN021694-RA">
    <property type="protein sequence ID" value="AFUN021694-PA"/>
    <property type="gene ID" value="AFUN021694"/>
</dbReference>
<sequence length="192" mass="22469">MFHSPLGNQQFNHYPMKLPSQRVCDFLNTLHDDYSEYLTNIYNLPERGTCPIYPQDVYTIDKVFPAKAVPAFVPKGLWKAFIIFSLEEEEVARLGNQQFNYYPIKYPPGPLCVSRDLLYNEFRKSFTNVYNLPEKGVCPIEPREIYFLDKIFPTEVVPTFVSVGLWKVFIIVTLDNVEVSRFVLICKVNKYF</sequence>
<proteinExistence type="predicted"/>
<reference evidence="1" key="1">
    <citation type="submission" date="2020-05" db="UniProtKB">
        <authorList>
            <consortium name="EnsemblMetazoa"/>
        </authorList>
    </citation>
    <scope>IDENTIFICATION</scope>
    <source>
        <strain evidence="1">FUMOZ</strain>
    </source>
</reference>